<dbReference type="AlphaFoldDB" id="A0A8S3XGS2"/>
<dbReference type="OrthoDB" id="8123506at2759"/>
<evidence type="ECO:0000313" key="3">
    <source>
        <dbReference type="Proteomes" id="UP000691718"/>
    </source>
</evidence>
<accession>A0A8S3XGS2</accession>
<organism evidence="2 3">
    <name type="scientific">Parnassius apollo</name>
    <name type="common">Apollo butterfly</name>
    <name type="synonym">Papilio apollo</name>
    <dbReference type="NCBI Taxonomy" id="110799"/>
    <lineage>
        <taxon>Eukaryota</taxon>
        <taxon>Metazoa</taxon>
        <taxon>Ecdysozoa</taxon>
        <taxon>Arthropoda</taxon>
        <taxon>Hexapoda</taxon>
        <taxon>Insecta</taxon>
        <taxon>Pterygota</taxon>
        <taxon>Neoptera</taxon>
        <taxon>Endopterygota</taxon>
        <taxon>Lepidoptera</taxon>
        <taxon>Glossata</taxon>
        <taxon>Ditrysia</taxon>
        <taxon>Papilionoidea</taxon>
        <taxon>Papilionidae</taxon>
        <taxon>Parnassiinae</taxon>
        <taxon>Parnassini</taxon>
        <taxon>Parnassius</taxon>
        <taxon>Parnassius</taxon>
    </lineage>
</organism>
<feature type="region of interest" description="Disordered" evidence="1">
    <location>
        <begin position="1"/>
        <end position="29"/>
    </location>
</feature>
<protein>
    <submittedName>
        <fullName evidence="2">(apollo) hypothetical protein</fullName>
    </submittedName>
</protein>
<gene>
    <name evidence="2" type="ORF">PAPOLLO_LOCUS17031</name>
</gene>
<sequence length="162" mass="18768">MSENENDDKYDVSSSCESEDDHGNDMPPETNDWVIVNLISMKNLVHRYVGQIHSVTDSDEKRHNYMKYKMGFSRKILLADETVSTKFYCQEDRKRRLSDAGPSGKVFLKRQRVNLVTKCLQTQRTTEVHTACLQNDDDMIQQIIELIEAPKLKTKKQSPTLL</sequence>
<dbReference type="EMBL" id="CAJQZP010001129">
    <property type="protein sequence ID" value="CAG5019267.1"/>
    <property type="molecule type" value="Genomic_DNA"/>
</dbReference>
<proteinExistence type="predicted"/>
<evidence type="ECO:0000256" key="1">
    <source>
        <dbReference type="SAM" id="MobiDB-lite"/>
    </source>
</evidence>
<dbReference type="Proteomes" id="UP000691718">
    <property type="component" value="Unassembled WGS sequence"/>
</dbReference>
<keyword evidence="3" id="KW-1185">Reference proteome</keyword>
<reference evidence="2" key="1">
    <citation type="submission" date="2021-04" db="EMBL/GenBank/DDBJ databases">
        <authorList>
            <person name="Tunstrom K."/>
        </authorList>
    </citation>
    <scope>NUCLEOTIDE SEQUENCE</scope>
</reference>
<name>A0A8S3XGS2_PARAO</name>
<comment type="caution">
    <text evidence="2">The sequence shown here is derived from an EMBL/GenBank/DDBJ whole genome shotgun (WGS) entry which is preliminary data.</text>
</comment>
<evidence type="ECO:0000313" key="2">
    <source>
        <dbReference type="EMBL" id="CAG5019267.1"/>
    </source>
</evidence>